<name>A0A8S9PHD4_BRACR</name>
<protein>
    <submittedName>
        <fullName evidence="2">Uncharacterized protein</fullName>
    </submittedName>
</protein>
<feature type="region of interest" description="Disordered" evidence="1">
    <location>
        <begin position="226"/>
        <end position="249"/>
    </location>
</feature>
<proteinExistence type="predicted"/>
<evidence type="ECO:0000313" key="3">
    <source>
        <dbReference type="Proteomes" id="UP000712600"/>
    </source>
</evidence>
<evidence type="ECO:0000256" key="1">
    <source>
        <dbReference type="SAM" id="MobiDB-lite"/>
    </source>
</evidence>
<dbReference type="Proteomes" id="UP000712600">
    <property type="component" value="Unassembled WGS sequence"/>
</dbReference>
<gene>
    <name evidence="2" type="ORF">F2Q69_00003799</name>
</gene>
<reference evidence="2" key="1">
    <citation type="submission" date="2019-12" db="EMBL/GenBank/DDBJ databases">
        <title>Genome sequencing and annotation of Brassica cretica.</title>
        <authorList>
            <person name="Studholme D.J."/>
            <person name="Sarris P."/>
        </authorList>
    </citation>
    <scope>NUCLEOTIDE SEQUENCE</scope>
    <source>
        <strain evidence="2">PFS-109/04</strain>
        <tissue evidence="2">Leaf</tissue>
    </source>
</reference>
<sequence>MRPSDSRYHPHAEICARSLQVDHNKVINYLTELEKEKLKVENNFKDDFEGRVQNQGAKRDVKRSRVCEAQQWLLQMPKGGSNINTEKLRARPSLIGRVGATSAAVISFKTNYIQRETHQFDDNTATLVVYARLAPSEFLEDNIGYNHHTLEHPNVETRETPQISVFQLATALNHAPTYFLAVMTHVPYAEPPSPCTLQGHIRWRSCVIDYEGFMRGNRLLLHLAPDEEGGRSRDGEVGDTASPNPKRNV</sequence>
<evidence type="ECO:0000313" key="2">
    <source>
        <dbReference type="EMBL" id="KAF3514675.1"/>
    </source>
</evidence>
<organism evidence="2 3">
    <name type="scientific">Brassica cretica</name>
    <name type="common">Mustard</name>
    <dbReference type="NCBI Taxonomy" id="69181"/>
    <lineage>
        <taxon>Eukaryota</taxon>
        <taxon>Viridiplantae</taxon>
        <taxon>Streptophyta</taxon>
        <taxon>Embryophyta</taxon>
        <taxon>Tracheophyta</taxon>
        <taxon>Spermatophyta</taxon>
        <taxon>Magnoliopsida</taxon>
        <taxon>eudicotyledons</taxon>
        <taxon>Gunneridae</taxon>
        <taxon>Pentapetalae</taxon>
        <taxon>rosids</taxon>
        <taxon>malvids</taxon>
        <taxon>Brassicales</taxon>
        <taxon>Brassicaceae</taxon>
        <taxon>Brassiceae</taxon>
        <taxon>Brassica</taxon>
    </lineage>
</organism>
<dbReference type="EMBL" id="QGKX02001521">
    <property type="protein sequence ID" value="KAF3514675.1"/>
    <property type="molecule type" value="Genomic_DNA"/>
</dbReference>
<accession>A0A8S9PHD4</accession>
<comment type="caution">
    <text evidence="2">The sequence shown here is derived from an EMBL/GenBank/DDBJ whole genome shotgun (WGS) entry which is preliminary data.</text>
</comment>
<feature type="compositionally biased region" description="Basic and acidic residues" evidence="1">
    <location>
        <begin position="226"/>
        <end position="236"/>
    </location>
</feature>
<dbReference type="AlphaFoldDB" id="A0A8S9PHD4"/>